<protein>
    <submittedName>
        <fullName evidence="2">Putative alpha,alpha-trehalose-phosphate synthase</fullName>
    </submittedName>
</protein>
<dbReference type="PATRIC" id="fig|1162668.3.peg.1044"/>
<evidence type="ECO:0000313" key="3">
    <source>
        <dbReference type="Proteomes" id="UP000007382"/>
    </source>
</evidence>
<dbReference type="PANTHER" id="PTHR10788:SF106">
    <property type="entry name" value="BCDNA.GH08860"/>
    <property type="match status" value="1"/>
</dbReference>
<dbReference type="EMBL" id="AP012342">
    <property type="protein sequence ID" value="BAM06619.1"/>
    <property type="molecule type" value="Genomic_DNA"/>
</dbReference>
<name>I0IMX0_LEPFC</name>
<evidence type="ECO:0000256" key="1">
    <source>
        <dbReference type="ARBA" id="ARBA00008799"/>
    </source>
</evidence>
<dbReference type="CDD" id="cd03788">
    <property type="entry name" value="GT20_TPS"/>
    <property type="match status" value="1"/>
</dbReference>
<gene>
    <name evidence="2" type="ordered locus">LFE_0915</name>
</gene>
<dbReference type="SUPFAM" id="SSF53756">
    <property type="entry name" value="UDP-Glycosyltransferase/glycogen phosphorylase"/>
    <property type="match status" value="1"/>
</dbReference>
<keyword evidence="3" id="KW-1185">Reference proteome</keyword>
<comment type="similarity">
    <text evidence="1">Belongs to the glycosyltransferase 20 family.</text>
</comment>
<dbReference type="Proteomes" id="UP000007382">
    <property type="component" value="Chromosome"/>
</dbReference>
<dbReference type="Pfam" id="PF00982">
    <property type="entry name" value="Glyco_transf_20"/>
    <property type="match status" value="1"/>
</dbReference>
<sequence>MDNKMDIDERSILSDQNSRFLVVTNREPIVIKGDQIKHPAGGVSQSLHRLLLKEGGIWIASRDSGGPDQLHVESSEGPGYDLERMNIPANLKSEFYEGFSNDVLWPAFHGCPEFMAPAPSFYSSYDQVNQMFARKIGKVLCTANPSVVWIHDYQLTRVALWLRKEHIPNLPPLAFFCHIPWPKKEHLTYISEHKEIIEGLLSHDLIGFQTEQDRENFLQATTSFIRNTEIRPDGMIRWNDRLIKAISMPIGVDSAMFDRMANNPRNLAKAHAILTANQLGNNARFLISVDRMDYTKGFIQRFEILRKLFSINPELRGKISLLQIAVPTRTGQKVYRNHQEKIRQGVLAINQEFGDKNWLPIISIEETLDQETLSGLYRLAEGALITSTIDGMNLVSQEFLASQHGGHGVLFLSRYTGTATILKNATAIDPLDPLQSAETIISELALPIELRRNRNLSLLEQIRQNDISHWISSLMSNISSYANIKKSLVA</sequence>
<evidence type="ECO:0000313" key="2">
    <source>
        <dbReference type="EMBL" id="BAM06619.1"/>
    </source>
</evidence>
<dbReference type="InterPro" id="IPR001830">
    <property type="entry name" value="Glyco_trans_20"/>
</dbReference>
<dbReference type="AlphaFoldDB" id="I0IMX0"/>
<reference evidence="3" key="2">
    <citation type="submission" date="2012-03" db="EMBL/GenBank/DDBJ databases">
        <title>The complete genome sequence of the pioneer microbe on fresh volcanic deposit, Leptospirillum ferrooxidans strain C2-3.</title>
        <authorList>
            <person name="Fujimura R."/>
            <person name="Sato Y."/>
            <person name="Nishizawa T."/>
            <person name="Nanba K."/>
            <person name="Oshima K."/>
            <person name="Hattori M."/>
            <person name="Kamijo T."/>
            <person name="Ohta H."/>
        </authorList>
    </citation>
    <scope>NUCLEOTIDE SEQUENCE [LARGE SCALE GENOMIC DNA]</scope>
    <source>
        <strain evidence="3">C2-3</strain>
    </source>
</reference>
<dbReference type="PANTHER" id="PTHR10788">
    <property type="entry name" value="TREHALOSE-6-PHOSPHATE SYNTHASE"/>
    <property type="match status" value="1"/>
</dbReference>
<dbReference type="STRING" id="1162668.LFE_0915"/>
<reference evidence="2 3" key="1">
    <citation type="journal article" date="2012" name="J. Bacteriol.">
        <title>Complete Genome Sequence of Leptospirillum ferrooxidans Strain C2-3, Isolated from a Fresh Volcanic Ash Deposit on the Island of Miyake, Japan.</title>
        <authorList>
            <person name="Fujimura R."/>
            <person name="Sato Y."/>
            <person name="Nishizawa T."/>
            <person name="Oshima K."/>
            <person name="Kim S.-W."/>
            <person name="Hattori M."/>
            <person name="Kamijo T."/>
            <person name="Ohta H."/>
        </authorList>
    </citation>
    <scope>NUCLEOTIDE SEQUENCE [LARGE SCALE GENOMIC DNA]</scope>
    <source>
        <strain evidence="2 3">C2-3</strain>
    </source>
</reference>
<dbReference type="GO" id="GO:0005992">
    <property type="term" value="P:trehalose biosynthetic process"/>
    <property type="evidence" value="ECO:0007669"/>
    <property type="project" value="InterPro"/>
</dbReference>
<dbReference type="Gene3D" id="3.40.50.2000">
    <property type="entry name" value="Glycogen Phosphorylase B"/>
    <property type="match status" value="2"/>
</dbReference>
<dbReference type="eggNOG" id="COG0380">
    <property type="taxonomic scope" value="Bacteria"/>
</dbReference>
<proteinExistence type="inferred from homology"/>
<accession>I0IMX0</accession>
<dbReference type="KEGG" id="lfc:LFE_0915"/>
<organism evidence="2 3">
    <name type="scientific">Leptospirillum ferrooxidans (strain C2-3)</name>
    <dbReference type="NCBI Taxonomy" id="1162668"/>
    <lineage>
        <taxon>Bacteria</taxon>
        <taxon>Pseudomonadati</taxon>
        <taxon>Nitrospirota</taxon>
        <taxon>Nitrospiria</taxon>
        <taxon>Nitrospirales</taxon>
        <taxon>Nitrospiraceae</taxon>
        <taxon>Leptospirillum</taxon>
    </lineage>
</organism>
<dbReference type="GO" id="GO:0003825">
    <property type="term" value="F:alpha,alpha-trehalose-phosphate synthase (UDP-forming) activity"/>
    <property type="evidence" value="ECO:0007669"/>
    <property type="project" value="TreeGrafter"/>
</dbReference>
<dbReference type="HOGENOM" id="CLU_002351_7_1_0"/>